<dbReference type="PANTHER" id="PTHR10139:SF1">
    <property type="entry name" value="DOUBLE-STRAND BREAK REPAIR PROTEIN MRE11"/>
    <property type="match status" value="1"/>
</dbReference>
<dbReference type="GO" id="GO:0042138">
    <property type="term" value="P:meiotic DNA double-strand break formation"/>
    <property type="evidence" value="ECO:0007669"/>
    <property type="project" value="TreeGrafter"/>
</dbReference>
<dbReference type="GO" id="GO:0030870">
    <property type="term" value="C:Mre11 complex"/>
    <property type="evidence" value="ECO:0007669"/>
    <property type="project" value="TreeGrafter"/>
</dbReference>
<evidence type="ECO:0000313" key="4">
    <source>
        <dbReference type="EMBL" id="CUG92363.1"/>
    </source>
</evidence>
<dbReference type="EMBL" id="CYKH01002037">
    <property type="protein sequence ID" value="CUG92363.1"/>
    <property type="molecule type" value="Genomic_DNA"/>
</dbReference>
<dbReference type="VEuPathDB" id="TriTrypDB:BSAL_36900"/>
<keyword evidence="4" id="KW-0540">Nuclease</keyword>
<protein>
    <submittedName>
        <fullName evidence="4">Endo/exonuclease Mre11, putative</fullName>
    </submittedName>
</protein>
<evidence type="ECO:0000256" key="2">
    <source>
        <dbReference type="SAM" id="MobiDB-lite"/>
    </source>
</evidence>
<dbReference type="GO" id="GO:0006303">
    <property type="term" value="P:double-strand break repair via nonhomologous end joining"/>
    <property type="evidence" value="ECO:0007669"/>
    <property type="project" value="TreeGrafter"/>
</dbReference>
<dbReference type="GO" id="GO:0097552">
    <property type="term" value="P:mitochondrial double-strand break repair via homologous recombination"/>
    <property type="evidence" value="ECO:0007669"/>
    <property type="project" value="TreeGrafter"/>
</dbReference>
<evidence type="ECO:0000259" key="3">
    <source>
        <dbReference type="SMART" id="SM01347"/>
    </source>
</evidence>
<dbReference type="Pfam" id="PF00149">
    <property type="entry name" value="Metallophos"/>
    <property type="match status" value="1"/>
</dbReference>
<gene>
    <name evidence="4" type="ORF">BSAL_36900</name>
</gene>
<accession>A0A0S4JSJ2</accession>
<keyword evidence="4" id="KW-0269">Exonuclease</keyword>
<dbReference type="InterPro" id="IPR007281">
    <property type="entry name" value="Mre11_DNA-bd"/>
</dbReference>
<sequence length="820" mass="89692">MQRQENSSFRSTMDSILLCSFREERERESFFTLDKKKKPTHRTDTHTFEKGMASSSSSAASDANTFRFFLTTDNHLGFQERDPRRCHDTFVTFEECLRAAAMEHQVDAILLSGDLFHESKPSLHVMNRSIGLLRKYVMGNRPIGFSLLSDPAVNFPSHPVPCANFQDPNLNVSVPVFTIHGNHDDPLGDKSPSPVDVLASSGLVNHFGHVASVDEVIVRPVLLQKGSTFVAIYGLGAMHDQRLHRCFERRQVQFLKPLNPPPVSGARWFNILLFHQNRGIRAGGGPGGAVGSQAKAGIPESMLRGYGFDLVIWGNEHEQLMVPQGSEGFDIIQPGSTIMTSLSAGESNPKQYGILEVRGPQYRVTPHPLRSIRPVVRRQVELWRDQPHARSTAAVEEYLRSIADEMLGEAEEMIARIPDEVLNFHPDIKFPLMRLSVDYSSPDGGPQYPQPNAIRFGQQFMDVVVNAADVLKPMKPKVTRQAVSNPNGLVAGGANVVPEHTTRHLQVTDIRSKIASVFNANARDACCLLSEPEVASSIYLFADKDDRDAINATVERLWQESNKSIWKTLRKGKEDLSLLREDKVRELALKYKVETTRRYAETSGDDLAADIAPAAAAELKQQQQQQLGRREHPDDVAVHQLLGFAGGASEHRMGVPLPTHTAAVGQIELDGEGAGAEVSPEEEARIDAELDAELDRLLPKGMLGQQQPPMTARVTGRVDDDDIVIVQEPAARGRGRGSRGGAAAASSRGGRGGAAAKRPRGGDDVDVEFVSQRPAPASAAGKKTMPTGPQLALTKAPVPPPRAPTGATGGIQNIVANWTR</sequence>
<dbReference type="InterPro" id="IPR041796">
    <property type="entry name" value="Mre11_N"/>
</dbReference>
<feature type="domain" description="Mre11 DNA-binding" evidence="3">
    <location>
        <begin position="362"/>
        <end position="541"/>
    </location>
</feature>
<name>A0A0S4JSJ2_BODSA</name>
<dbReference type="SMART" id="SM01347">
    <property type="entry name" value="Mre11_DNA_bind"/>
    <property type="match status" value="1"/>
</dbReference>
<dbReference type="Gene3D" id="3.30.110.110">
    <property type="entry name" value="Mre11, capping domain"/>
    <property type="match status" value="1"/>
</dbReference>
<dbReference type="AlphaFoldDB" id="A0A0S4JSJ2"/>
<dbReference type="Proteomes" id="UP000051952">
    <property type="component" value="Unassembled WGS sequence"/>
</dbReference>
<dbReference type="CDD" id="cd00840">
    <property type="entry name" value="MPP_Mre11_N"/>
    <property type="match status" value="1"/>
</dbReference>
<dbReference type="OMA" id="MANFQDP"/>
<dbReference type="Gene3D" id="3.60.21.10">
    <property type="match status" value="1"/>
</dbReference>
<dbReference type="GO" id="GO:0035861">
    <property type="term" value="C:site of double-strand break"/>
    <property type="evidence" value="ECO:0007669"/>
    <property type="project" value="TreeGrafter"/>
</dbReference>
<keyword evidence="1" id="KW-0378">Hydrolase</keyword>
<feature type="region of interest" description="Disordered" evidence="2">
    <location>
        <begin position="727"/>
        <end position="813"/>
    </location>
</feature>
<proteinExistence type="predicted"/>
<dbReference type="Pfam" id="PF04152">
    <property type="entry name" value="Mre11_DNA_bind"/>
    <property type="match status" value="1"/>
</dbReference>
<dbReference type="GO" id="GO:0030145">
    <property type="term" value="F:manganese ion binding"/>
    <property type="evidence" value="ECO:0007669"/>
    <property type="project" value="InterPro"/>
</dbReference>
<dbReference type="GO" id="GO:0000724">
    <property type="term" value="P:double-strand break repair via homologous recombination"/>
    <property type="evidence" value="ECO:0007669"/>
    <property type="project" value="TreeGrafter"/>
</dbReference>
<evidence type="ECO:0000256" key="1">
    <source>
        <dbReference type="ARBA" id="ARBA00022801"/>
    </source>
</evidence>
<dbReference type="SUPFAM" id="SSF56300">
    <property type="entry name" value="Metallo-dependent phosphatases"/>
    <property type="match status" value="1"/>
</dbReference>
<reference evidence="5" key="1">
    <citation type="submission" date="2015-09" db="EMBL/GenBank/DDBJ databases">
        <authorList>
            <consortium name="Pathogen Informatics"/>
        </authorList>
    </citation>
    <scope>NUCLEOTIDE SEQUENCE [LARGE SCALE GENOMIC DNA]</scope>
    <source>
        <strain evidence="5">Lake Konstanz</strain>
    </source>
</reference>
<organism evidence="4 5">
    <name type="scientific">Bodo saltans</name>
    <name type="common">Flagellated protozoan</name>
    <dbReference type="NCBI Taxonomy" id="75058"/>
    <lineage>
        <taxon>Eukaryota</taxon>
        <taxon>Discoba</taxon>
        <taxon>Euglenozoa</taxon>
        <taxon>Kinetoplastea</taxon>
        <taxon>Metakinetoplastina</taxon>
        <taxon>Eubodonida</taxon>
        <taxon>Bodonidae</taxon>
        <taxon>Bodo</taxon>
    </lineage>
</organism>
<dbReference type="GO" id="GO:0007095">
    <property type="term" value="P:mitotic G2 DNA damage checkpoint signaling"/>
    <property type="evidence" value="ECO:0007669"/>
    <property type="project" value="TreeGrafter"/>
</dbReference>
<dbReference type="OrthoDB" id="30417at2759"/>
<dbReference type="GO" id="GO:0000014">
    <property type="term" value="F:single-stranded DNA endodeoxyribonuclease activity"/>
    <property type="evidence" value="ECO:0007669"/>
    <property type="project" value="TreeGrafter"/>
</dbReference>
<evidence type="ECO:0000313" key="5">
    <source>
        <dbReference type="Proteomes" id="UP000051952"/>
    </source>
</evidence>
<keyword evidence="5" id="KW-1185">Reference proteome</keyword>
<dbReference type="PANTHER" id="PTHR10139">
    <property type="entry name" value="DOUBLE-STRAND BREAK REPAIR PROTEIN MRE11"/>
    <property type="match status" value="1"/>
</dbReference>
<dbReference type="GO" id="GO:0000723">
    <property type="term" value="P:telomere maintenance"/>
    <property type="evidence" value="ECO:0007669"/>
    <property type="project" value="TreeGrafter"/>
</dbReference>
<dbReference type="InterPro" id="IPR038487">
    <property type="entry name" value="Mre11_capping_dom"/>
</dbReference>
<dbReference type="InterPro" id="IPR004843">
    <property type="entry name" value="Calcineurin-like_PHP"/>
</dbReference>
<dbReference type="InterPro" id="IPR029052">
    <property type="entry name" value="Metallo-depent_PP-like"/>
</dbReference>
<dbReference type="GO" id="GO:0004527">
    <property type="term" value="F:exonuclease activity"/>
    <property type="evidence" value="ECO:0007669"/>
    <property type="project" value="UniProtKB-KW"/>
</dbReference>